<evidence type="ECO:0000313" key="2">
    <source>
        <dbReference type="EMBL" id="TQN47095.1"/>
    </source>
</evidence>
<feature type="binding site" evidence="1">
    <location>
        <position position="56"/>
    </location>
    <ligand>
        <name>Mg(2+)</name>
        <dbReference type="ChEBI" id="CHEBI:18420"/>
    </ligand>
</feature>
<feature type="active site" evidence="1">
    <location>
        <position position="43"/>
    </location>
</feature>
<dbReference type="PIRSF" id="PIRSF006755">
    <property type="entry name" value="DTB_synth"/>
    <property type="match status" value="1"/>
</dbReference>
<dbReference type="RefSeq" id="WP_141819093.1">
    <property type="nucleotide sequence ID" value="NZ_BAAAQC010000005.1"/>
</dbReference>
<dbReference type="GO" id="GO:0004141">
    <property type="term" value="F:dethiobiotin synthase activity"/>
    <property type="evidence" value="ECO:0007669"/>
    <property type="project" value="UniProtKB-UniRule"/>
</dbReference>
<protein>
    <recommendedName>
        <fullName evidence="1">ATP-dependent dethiobiotin synthetase BioD</fullName>
        <ecNumber evidence="1">6.3.3.3</ecNumber>
    </recommendedName>
    <alternativeName>
        <fullName evidence="1">DTB synthetase</fullName>
        <shortName evidence="1">DTBS</shortName>
    </alternativeName>
    <alternativeName>
        <fullName evidence="1">Dethiobiotin synthase</fullName>
    </alternativeName>
</protein>
<dbReference type="GO" id="GO:0009102">
    <property type="term" value="P:biotin biosynthetic process"/>
    <property type="evidence" value="ECO:0007669"/>
    <property type="project" value="UniProtKB-UniRule"/>
</dbReference>
<organism evidence="2 3">
    <name type="scientific">Humibacillus xanthopallidus</name>
    <dbReference type="NCBI Taxonomy" id="412689"/>
    <lineage>
        <taxon>Bacteria</taxon>
        <taxon>Bacillati</taxon>
        <taxon>Actinomycetota</taxon>
        <taxon>Actinomycetes</taxon>
        <taxon>Micrococcales</taxon>
        <taxon>Intrasporangiaceae</taxon>
        <taxon>Humibacillus</taxon>
    </lineage>
</organism>
<dbReference type="PANTHER" id="PTHR43210:SF5">
    <property type="entry name" value="DETHIOBIOTIN SYNTHETASE"/>
    <property type="match status" value="1"/>
</dbReference>
<feature type="binding site" evidence="1">
    <location>
        <position position="56"/>
    </location>
    <ligand>
        <name>ATP</name>
        <dbReference type="ChEBI" id="CHEBI:30616"/>
    </ligand>
</feature>
<comment type="cofactor">
    <cofactor evidence="1">
        <name>Mg(2+)</name>
        <dbReference type="ChEBI" id="CHEBI:18420"/>
    </cofactor>
</comment>
<comment type="caution">
    <text evidence="1">Lacks conserved residue(s) required for the propagation of feature annotation.</text>
</comment>
<dbReference type="InterPro" id="IPR027417">
    <property type="entry name" value="P-loop_NTPase"/>
</dbReference>
<sequence>MTVGSLPRVVVVTGTDTEVGKTVVTAAVCATLRAAGLLVTAYKPTQTGVGPRDVGDMAEVSRLTGAPTHEGVRLLAPMAPRPAAALEGATLPTLDDHLTTIETLASGHDHVVVEGAGGLLVELTEAGATLADLVKRVGDCGVLVVSRSALGTLNHTMLTREALQRRGIRELGIVLGSWPTDPTVIETSNRDYLSALPEGLLGAVPTGAPRLDPAAFCAAATGWLPGLASRAAASQRRDTP</sequence>
<dbReference type="SUPFAM" id="SSF52540">
    <property type="entry name" value="P-loop containing nucleoside triphosphate hydrolases"/>
    <property type="match status" value="1"/>
</dbReference>
<keyword evidence="1" id="KW-0547">Nucleotide-binding</keyword>
<feature type="binding site" evidence="1">
    <location>
        <position position="22"/>
    </location>
    <ligand>
        <name>Mg(2+)</name>
        <dbReference type="ChEBI" id="CHEBI:18420"/>
    </ligand>
</feature>
<dbReference type="EMBL" id="VFQF01000001">
    <property type="protein sequence ID" value="TQN47095.1"/>
    <property type="molecule type" value="Genomic_DNA"/>
</dbReference>
<keyword evidence="1" id="KW-0436">Ligase</keyword>
<comment type="catalytic activity">
    <reaction evidence="1">
        <text>(7R,8S)-7,8-diammoniononanoate + CO2 + ATP = (4R,5S)-dethiobiotin + ADP + phosphate + 3 H(+)</text>
        <dbReference type="Rhea" id="RHEA:15805"/>
        <dbReference type="ChEBI" id="CHEBI:15378"/>
        <dbReference type="ChEBI" id="CHEBI:16526"/>
        <dbReference type="ChEBI" id="CHEBI:30616"/>
        <dbReference type="ChEBI" id="CHEBI:43474"/>
        <dbReference type="ChEBI" id="CHEBI:149469"/>
        <dbReference type="ChEBI" id="CHEBI:149473"/>
        <dbReference type="ChEBI" id="CHEBI:456216"/>
        <dbReference type="EC" id="6.3.3.3"/>
    </reaction>
</comment>
<dbReference type="UniPathway" id="UPA00078">
    <property type="reaction ID" value="UER00161"/>
</dbReference>
<gene>
    <name evidence="1" type="primary">bioD</name>
    <name evidence="2" type="ORF">FHX52_0186</name>
</gene>
<name>A0A543PSQ4_9MICO</name>
<dbReference type="GO" id="GO:0005524">
    <property type="term" value="F:ATP binding"/>
    <property type="evidence" value="ECO:0007669"/>
    <property type="project" value="UniProtKB-UniRule"/>
</dbReference>
<dbReference type="GO" id="GO:0005829">
    <property type="term" value="C:cytosol"/>
    <property type="evidence" value="ECO:0007669"/>
    <property type="project" value="TreeGrafter"/>
</dbReference>
<proteinExistence type="inferred from homology"/>
<dbReference type="InterPro" id="IPR004472">
    <property type="entry name" value="DTB_synth_BioD"/>
</dbReference>
<dbReference type="AlphaFoldDB" id="A0A543PSQ4"/>
<dbReference type="Pfam" id="PF13500">
    <property type="entry name" value="AAA_26"/>
    <property type="match status" value="1"/>
</dbReference>
<keyword evidence="1" id="KW-0067">ATP-binding</keyword>
<dbReference type="Proteomes" id="UP000320085">
    <property type="component" value="Unassembled WGS sequence"/>
</dbReference>
<keyword evidence="1" id="KW-0093">Biotin biosynthesis</keyword>
<keyword evidence="1" id="KW-0479">Metal-binding</keyword>
<dbReference type="NCBIfam" id="TIGR00347">
    <property type="entry name" value="bioD"/>
    <property type="match status" value="1"/>
</dbReference>
<dbReference type="OrthoDB" id="9802610at2"/>
<accession>A0A543PSQ4</accession>
<reference evidence="2 3" key="1">
    <citation type="submission" date="2019-06" db="EMBL/GenBank/DDBJ databases">
        <title>Sequencing the genomes of 1000 actinobacteria strains.</title>
        <authorList>
            <person name="Klenk H.-P."/>
        </authorList>
    </citation>
    <scope>NUCLEOTIDE SEQUENCE [LARGE SCALE GENOMIC DNA]</scope>
    <source>
        <strain evidence="2 3">DSM 21776</strain>
    </source>
</reference>
<dbReference type="GO" id="GO:0000287">
    <property type="term" value="F:magnesium ion binding"/>
    <property type="evidence" value="ECO:0007669"/>
    <property type="project" value="UniProtKB-UniRule"/>
</dbReference>
<comment type="function">
    <text evidence="1">Catalyzes a mechanistically unusual reaction, the ATP-dependent insertion of CO2 between the N7 and N8 nitrogen atoms of 7,8-diaminopelargonic acid (DAPA, also called 7,8-diammoniononanoate) to form a ureido ring.</text>
</comment>
<feature type="binding site" evidence="1">
    <location>
        <position position="47"/>
    </location>
    <ligand>
        <name>substrate</name>
    </ligand>
</feature>
<comment type="subunit">
    <text evidence="1">Homodimer.</text>
</comment>
<dbReference type="CDD" id="cd03109">
    <property type="entry name" value="DTBS"/>
    <property type="match status" value="1"/>
</dbReference>
<dbReference type="HAMAP" id="MF_00336">
    <property type="entry name" value="BioD"/>
    <property type="match status" value="1"/>
</dbReference>
<evidence type="ECO:0000256" key="1">
    <source>
        <dbReference type="HAMAP-Rule" id="MF_00336"/>
    </source>
</evidence>
<evidence type="ECO:0000313" key="3">
    <source>
        <dbReference type="Proteomes" id="UP000320085"/>
    </source>
</evidence>
<feature type="binding site" evidence="1">
    <location>
        <begin position="18"/>
        <end position="23"/>
    </location>
    <ligand>
        <name>ATP</name>
        <dbReference type="ChEBI" id="CHEBI:30616"/>
    </ligand>
</feature>
<dbReference type="PANTHER" id="PTHR43210">
    <property type="entry name" value="DETHIOBIOTIN SYNTHETASE"/>
    <property type="match status" value="1"/>
</dbReference>
<keyword evidence="1" id="KW-0963">Cytoplasm</keyword>
<keyword evidence="1" id="KW-0460">Magnesium</keyword>
<comment type="caution">
    <text evidence="2">The sequence shown here is derived from an EMBL/GenBank/DDBJ whole genome shotgun (WGS) entry which is preliminary data.</text>
</comment>
<feature type="binding site" evidence="1">
    <location>
        <begin position="176"/>
        <end position="177"/>
    </location>
    <ligand>
        <name>ATP</name>
        <dbReference type="ChEBI" id="CHEBI:30616"/>
    </ligand>
</feature>
<dbReference type="EC" id="6.3.3.3" evidence="1"/>
<comment type="subcellular location">
    <subcellularLocation>
        <location evidence="1">Cytoplasm</location>
    </subcellularLocation>
</comment>
<dbReference type="Gene3D" id="3.40.50.300">
    <property type="entry name" value="P-loop containing nucleotide triphosphate hydrolases"/>
    <property type="match status" value="1"/>
</dbReference>
<feature type="binding site" evidence="1">
    <location>
        <position position="114"/>
    </location>
    <ligand>
        <name>Mg(2+)</name>
        <dbReference type="ChEBI" id="CHEBI:18420"/>
    </ligand>
</feature>
<feature type="binding site" evidence="1">
    <location>
        <begin position="114"/>
        <end position="117"/>
    </location>
    <ligand>
        <name>ATP</name>
        <dbReference type="ChEBI" id="CHEBI:30616"/>
    </ligand>
</feature>
<comment type="similarity">
    <text evidence="1">Belongs to the dethiobiotin synthetase family.</text>
</comment>
<comment type="pathway">
    <text evidence="1">Cofactor biosynthesis; biotin biosynthesis; biotin from 7,8-diaminononanoate: step 1/2.</text>
</comment>